<evidence type="ECO:0000313" key="3">
    <source>
        <dbReference type="Proteomes" id="UP000663760"/>
    </source>
</evidence>
<name>A0A7I8KNZ3_SPIIN</name>
<evidence type="ECO:0000256" key="1">
    <source>
        <dbReference type="SAM" id="MobiDB-lite"/>
    </source>
</evidence>
<proteinExistence type="predicted"/>
<evidence type="ECO:0000313" key="2">
    <source>
        <dbReference type="EMBL" id="CAA7399530.1"/>
    </source>
</evidence>
<reference evidence="2" key="1">
    <citation type="submission" date="2020-02" db="EMBL/GenBank/DDBJ databases">
        <authorList>
            <person name="Scholz U."/>
            <person name="Mascher M."/>
            <person name="Fiebig A."/>
        </authorList>
    </citation>
    <scope>NUCLEOTIDE SEQUENCE</scope>
</reference>
<organism evidence="2 3">
    <name type="scientific">Spirodela intermedia</name>
    <name type="common">Intermediate duckweed</name>
    <dbReference type="NCBI Taxonomy" id="51605"/>
    <lineage>
        <taxon>Eukaryota</taxon>
        <taxon>Viridiplantae</taxon>
        <taxon>Streptophyta</taxon>
        <taxon>Embryophyta</taxon>
        <taxon>Tracheophyta</taxon>
        <taxon>Spermatophyta</taxon>
        <taxon>Magnoliopsida</taxon>
        <taxon>Liliopsida</taxon>
        <taxon>Araceae</taxon>
        <taxon>Lemnoideae</taxon>
        <taxon>Spirodela</taxon>
    </lineage>
</organism>
<accession>A0A7I8KNZ3</accession>
<dbReference type="AlphaFoldDB" id="A0A7I8KNZ3"/>
<dbReference type="EMBL" id="LR746270">
    <property type="protein sequence ID" value="CAA7399530.1"/>
    <property type="molecule type" value="Genomic_DNA"/>
</dbReference>
<gene>
    <name evidence="2" type="ORF">SI8410_07010200</name>
</gene>
<sequence>MKYWRASAAARRRRRMPASPASGRRYSARPIAMAKIRMRHCTANSPKEPPGKATNKPPKLTQKRPLPSGR</sequence>
<keyword evidence="3" id="KW-1185">Reference proteome</keyword>
<protein>
    <submittedName>
        <fullName evidence="2">Uncharacterized protein</fullName>
    </submittedName>
</protein>
<feature type="region of interest" description="Disordered" evidence="1">
    <location>
        <begin position="1"/>
        <end position="70"/>
    </location>
</feature>
<dbReference type="Proteomes" id="UP000663760">
    <property type="component" value="Chromosome 7"/>
</dbReference>